<feature type="compositionally biased region" description="Acidic residues" evidence="1">
    <location>
        <begin position="327"/>
        <end position="340"/>
    </location>
</feature>
<name>A0AAV9JFX8_9PEZI</name>
<reference evidence="2 3" key="1">
    <citation type="submission" date="2021-11" db="EMBL/GenBank/DDBJ databases">
        <title>Black yeast isolated from Biological Soil Crust.</title>
        <authorList>
            <person name="Kurbessoian T."/>
        </authorList>
    </citation>
    <scope>NUCLEOTIDE SEQUENCE [LARGE SCALE GENOMIC DNA]</scope>
    <source>
        <strain evidence="2 3">CCFEE 5522</strain>
    </source>
</reference>
<comment type="caution">
    <text evidence="2">The sequence shown here is derived from an EMBL/GenBank/DDBJ whole genome shotgun (WGS) entry which is preliminary data.</text>
</comment>
<feature type="compositionally biased region" description="Polar residues" evidence="1">
    <location>
        <begin position="153"/>
        <end position="166"/>
    </location>
</feature>
<feature type="region of interest" description="Disordered" evidence="1">
    <location>
        <begin position="311"/>
        <end position="393"/>
    </location>
</feature>
<feature type="compositionally biased region" description="Polar residues" evidence="1">
    <location>
        <begin position="22"/>
        <end position="38"/>
    </location>
</feature>
<proteinExistence type="predicted"/>
<gene>
    <name evidence="2" type="ORF">LTR36_004441</name>
</gene>
<feature type="region of interest" description="Disordered" evidence="1">
    <location>
        <begin position="214"/>
        <end position="236"/>
    </location>
</feature>
<feature type="region of interest" description="Disordered" evidence="1">
    <location>
        <begin position="106"/>
        <end position="129"/>
    </location>
</feature>
<protein>
    <recommendedName>
        <fullName evidence="4">Fibrous sheath-interacting protein 1</fullName>
    </recommendedName>
</protein>
<organism evidence="2 3">
    <name type="scientific">Oleoguttula mirabilis</name>
    <dbReference type="NCBI Taxonomy" id="1507867"/>
    <lineage>
        <taxon>Eukaryota</taxon>
        <taxon>Fungi</taxon>
        <taxon>Dikarya</taxon>
        <taxon>Ascomycota</taxon>
        <taxon>Pezizomycotina</taxon>
        <taxon>Dothideomycetes</taxon>
        <taxon>Dothideomycetidae</taxon>
        <taxon>Mycosphaerellales</taxon>
        <taxon>Teratosphaeriaceae</taxon>
        <taxon>Oleoguttula</taxon>
    </lineage>
</organism>
<dbReference type="EMBL" id="JAVFHQ010000026">
    <property type="protein sequence ID" value="KAK4544231.1"/>
    <property type="molecule type" value="Genomic_DNA"/>
</dbReference>
<evidence type="ECO:0000256" key="1">
    <source>
        <dbReference type="SAM" id="MobiDB-lite"/>
    </source>
</evidence>
<dbReference type="AlphaFoldDB" id="A0AAV9JFX8"/>
<feature type="region of interest" description="Disordered" evidence="1">
    <location>
        <begin position="153"/>
        <end position="195"/>
    </location>
</feature>
<evidence type="ECO:0000313" key="3">
    <source>
        <dbReference type="Proteomes" id="UP001324427"/>
    </source>
</evidence>
<sequence length="820" mass="87062">MAKSRPRSNLADSFRILLTLGAISQHSRGSNSPTTTNDYDGHGHGHGNGGEAGMADSATGHDTQRNEQQVSRRKPAQTTPELHPAPANEHARHRVCVGQQEGYDADDEAAAARHGTASPSDDPDRPLLFQDVPVFLDPGEHRSTHEPPLVQYAQQQRISSPPTTSRSNHHDYHSPPPSGGSIGGVSDGDEGSIWIGHLSDGEPQADCEWASAPTTAGLPPDGLSGGARRARARSPSPQQLDLLLQRARVQRLERQLREIRMVLEEVLPGRAAAAAGVGRVYVPSAPVLSSLSPSCATEGCWSGGDAGVGASGAMNGVRPSLRGGGGDGDEDEKGEADEDKDGDRVLRPVASSVSQSAKPPATPRRPDTPFPTKLLGEASWPGARPLSPQGHRPGTLDPHLTAKPVVTQAQREEAANLWLHMAMLEGYDQPSAYMMMAKYLSGEKDRKIPAMLAEAAGEVARRVQEEEDWAMALALQETENQQEISDNDEEVDGIVAGIRRRQESAVGQGRKVHRSIAEFAEELEQGLQQAGADSVKVEAFDSTTEFMLAKGWLGAEWLCDADDIAVAEQLRNDHQVASLGKDVETLSLSANELTEAEDDRQPFEYDEDDPVLRYARNPRRHRIRRAGKGGDIQQAGRDDAGLTPQATTALGETLLEPKLPKDERVRRSDTLSGGCARGSSGAPVWDGMVATPRQQAEQIEQLQAELGKLKVRHDCALPTPTYYILQDRADSAKTETACDAPTAQGPNNDQTGVAAPGGVRESPIIDASAGGQPSAVQDGDAGAAEEAGEQASAEAGGQAGLEGRGAVDLAGGQEGHGLSN</sequence>
<evidence type="ECO:0000313" key="2">
    <source>
        <dbReference type="EMBL" id="KAK4544231.1"/>
    </source>
</evidence>
<feature type="region of interest" description="Disordered" evidence="1">
    <location>
        <begin position="663"/>
        <end position="685"/>
    </location>
</feature>
<evidence type="ECO:0008006" key="4">
    <source>
        <dbReference type="Google" id="ProtNLM"/>
    </source>
</evidence>
<accession>A0AAV9JFX8</accession>
<feature type="compositionally biased region" description="Low complexity" evidence="1">
    <location>
        <begin position="779"/>
        <end position="796"/>
    </location>
</feature>
<feature type="region of interest" description="Disordered" evidence="1">
    <location>
        <begin position="735"/>
        <end position="820"/>
    </location>
</feature>
<dbReference type="Proteomes" id="UP001324427">
    <property type="component" value="Unassembled WGS sequence"/>
</dbReference>
<feature type="region of interest" description="Disordered" evidence="1">
    <location>
        <begin position="21"/>
        <end position="92"/>
    </location>
</feature>
<keyword evidence="3" id="KW-1185">Reference proteome</keyword>